<keyword evidence="8" id="KW-1185">Reference proteome</keyword>
<sequence length="192" mass="22020">MNHYEVLEAWITQARAGDQEAKLRLLTAYRPLILSMVTRYVYDRDSLEDSIQEGSLIFLEAVKTYEPESGVYFQTYAKKRLFYAFVQKAKPSRQVSARAELYLEIPTGEDTTLMDSLADPAADTGARILRAEEHARLMKALETLTDAQRRVIDAYYVRGMDWAEIASREQVKLGTVCSRMARALKRLREALE</sequence>
<organism evidence="7 8">
    <name type="scientific">Eubacterium maltosivorans</name>
    <dbReference type="NCBI Taxonomy" id="2041044"/>
    <lineage>
        <taxon>Bacteria</taxon>
        <taxon>Bacillati</taxon>
        <taxon>Bacillota</taxon>
        <taxon>Clostridia</taxon>
        <taxon>Eubacteriales</taxon>
        <taxon>Eubacteriaceae</taxon>
        <taxon>Eubacterium</taxon>
    </lineage>
</organism>
<dbReference type="NCBIfam" id="TIGR02937">
    <property type="entry name" value="sigma70-ECF"/>
    <property type="match status" value="1"/>
</dbReference>
<dbReference type="RefSeq" id="WP_096919132.1">
    <property type="nucleotide sequence ID" value="NZ_CP029487.1"/>
</dbReference>
<dbReference type="Gene3D" id="1.10.10.10">
    <property type="entry name" value="Winged helix-like DNA-binding domain superfamily/Winged helix DNA-binding domain"/>
    <property type="match status" value="1"/>
</dbReference>
<evidence type="ECO:0000313" key="7">
    <source>
        <dbReference type="EMBL" id="QCT72569.1"/>
    </source>
</evidence>
<keyword evidence="1" id="KW-0805">Transcription regulation</keyword>
<evidence type="ECO:0000259" key="6">
    <source>
        <dbReference type="Pfam" id="PF04545"/>
    </source>
</evidence>
<evidence type="ECO:0000256" key="4">
    <source>
        <dbReference type="ARBA" id="ARBA00023163"/>
    </source>
</evidence>
<dbReference type="InterPro" id="IPR013325">
    <property type="entry name" value="RNA_pol_sigma_r2"/>
</dbReference>
<dbReference type="InterPro" id="IPR007630">
    <property type="entry name" value="RNA_pol_sigma70_r4"/>
</dbReference>
<dbReference type="AlphaFoldDB" id="A0A4P9CAG3"/>
<dbReference type="Proteomes" id="UP000218387">
    <property type="component" value="Chromosome"/>
</dbReference>
<dbReference type="CDD" id="cd06171">
    <property type="entry name" value="Sigma70_r4"/>
    <property type="match status" value="1"/>
</dbReference>
<dbReference type="SUPFAM" id="SSF88659">
    <property type="entry name" value="Sigma3 and sigma4 domains of RNA polymerase sigma factors"/>
    <property type="match status" value="1"/>
</dbReference>
<dbReference type="InterPro" id="IPR036388">
    <property type="entry name" value="WH-like_DNA-bd_sf"/>
</dbReference>
<feature type="domain" description="RNA polymerase sigma-70 region 4" evidence="6">
    <location>
        <begin position="140"/>
        <end position="189"/>
    </location>
</feature>
<dbReference type="EMBL" id="CP029487">
    <property type="protein sequence ID" value="QCT72569.1"/>
    <property type="molecule type" value="Genomic_DNA"/>
</dbReference>
<name>A0A4P9CAG3_EUBML</name>
<dbReference type="GO" id="GO:0016987">
    <property type="term" value="F:sigma factor activity"/>
    <property type="evidence" value="ECO:0007669"/>
    <property type="project" value="UniProtKB-KW"/>
</dbReference>
<keyword evidence="4" id="KW-0804">Transcription</keyword>
<dbReference type="SUPFAM" id="SSF88946">
    <property type="entry name" value="Sigma2 domain of RNA polymerase sigma factors"/>
    <property type="match status" value="1"/>
</dbReference>
<dbReference type="InterPro" id="IPR013324">
    <property type="entry name" value="RNA_pol_sigma_r3/r4-like"/>
</dbReference>
<evidence type="ECO:0000256" key="3">
    <source>
        <dbReference type="ARBA" id="ARBA00023125"/>
    </source>
</evidence>
<dbReference type="GO" id="GO:0006352">
    <property type="term" value="P:DNA-templated transcription initiation"/>
    <property type="evidence" value="ECO:0007669"/>
    <property type="project" value="InterPro"/>
</dbReference>
<proteinExistence type="predicted"/>
<evidence type="ECO:0000259" key="5">
    <source>
        <dbReference type="Pfam" id="PF04542"/>
    </source>
</evidence>
<evidence type="ECO:0000313" key="8">
    <source>
        <dbReference type="Proteomes" id="UP000218387"/>
    </source>
</evidence>
<keyword evidence="3" id="KW-0238">DNA-binding</keyword>
<dbReference type="InterPro" id="IPR014284">
    <property type="entry name" value="RNA_pol_sigma-70_dom"/>
</dbReference>
<evidence type="ECO:0000256" key="1">
    <source>
        <dbReference type="ARBA" id="ARBA00023015"/>
    </source>
</evidence>
<reference evidence="7 8" key="1">
    <citation type="submission" date="2018-05" db="EMBL/GenBank/DDBJ databases">
        <title>Genome comparison of Eubacterium sp.</title>
        <authorList>
            <person name="Feng Y."/>
            <person name="Sanchez-Andrea I."/>
            <person name="Stams A.J.M."/>
            <person name="De Vos W.M."/>
        </authorList>
    </citation>
    <scope>NUCLEOTIDE SEQUENCE [LARGE SCALE GENOMIC DNA]</scope>
    <source>
        <strain evidence="7 8">YI</strain>
    </source>
</reference>
<dbReference type="Pfam" id="PF04542">
    <property type="entry name" value="Sigma70_r2"/>
    <property type="match status" value="1"/>
</dbReference>
<gene>
    <name evidence="7" type="ORF">CPZ25_014940</name>
</gene>
<protein>
    <submittedName>
        <fullName evidence="7">Sigma-70 family RNA polymerase sigma factor</fullName>
    </submittedName>
</protein>
<dbReference type="PANTHER" id="PTHR30385">
    <property type="entry name" value="SIGMA FACTOR F FLAGELLAR"/>
    <property type="match status" value="1"/>
</dbReference>
<accession>A0A4P9CAG3</accession>
<keyword evidence="2" id="KW-0731">Sigma factor</keyword>
<dbReference type="KEGG" id="emt:CPZ25_014940"/>
<feature type="domain" description="RNA polymerase sigma-70 region 2" evidence="5">
    <location>
        <begin position="25"/>
        <end position="79"/>
    </location>
</feature>
<evidence type="ECO:0000256" key="2">
    <source>
        <dbReference type="ARBA" id="ARBA00023082"/>
    </source>
</evidence>
<dbReference type="Gene3D" id="1.20.120.1810">
    <property type="match status" value="1"/>
</dbReference>
<dbReference type="Pfam" id="PF04545">
    <property type="entry name" value="Sigma70_r4"/>
    <property type="match status" value="1"/>
</dbReference>
<dbReference type="InterPro" id="IPR007627">
    <property type="entry name" value="RNA_pol_sigma70_r2"/>
</dbReference>
<dbReference type="GO" id="GO:0003677">
    <property type="term" value="F:DNA binding"/>
    <property type="evidence" value="ECO:0007669"/>
    <property type="project" value="UniProtKB-KW"/>
</dbReference>